<gene>
    <name evidence="1" type="ORF">ElyMa_001160300</name>
</gene>
<keyword evidence="2" id="KW-1185">Reference proteome</keyword>
<evidence type="ECO:0000313" key="1">
    <source>
        <dbReference type="EMBL" id="GFS03866.1"/>
    </source>
</evidence>
<protein>
    <submittedName>
        <fullName evidence="1">Craniofacial development protein 2-like</fullName>
    </submittedName>
</protein>
<dbReference type="EMBL" id="BMAT01002291">
    <property type="protein sequence ID" value="GFS03866.1"/>
    <property type="molecule type" value="Genomic_DNA"/>
</dbReference>
<accession>A0AAV4I4E1</accession>
<proteinExistence type="predicted"/>
<dbReference type="Proteomes" id="UP000762676">
    <property type="component" value="Unassembled WGS sequence"/>
</dbReference>
<dbReference type="PANTHER" id="PTHR23227:SF67">
    <property type="entry name" value="CRANIOFACIAL DEVELOPMENT PROTEIN 2-LIKE"/>
    <property type="match status" value="1"/>
</dbReference>
<dbReference type="AlphaFoldDB" id="A0AAV4I4E1"/>
<evidence type="ECO:0000313" key="2">
    <source>
        <dbReference type="Proteomes" id="UP000762676"/>
    </source>
</evidence>
<reference evidence="1 2" key="1">
    <citation type="journal article" date="2021" name="Elife">
        <title>Chloroplast acquisition without the gene transfer in kleptoplastic sea slugs, Plakobranchus ocellatus.</title>
        <authorList>
            <person name="Maeda T."/>
            <person name="Takahashi S."/>
            <person name="Yoshida T."/>
            <person name="Shimamura S."/>
            <person name="Takaki Y."/>
            <person name="Nagai Y."/>
            <person name="Toyoda A."/>
            <person name="Suzuki Y."/>
            <person name="Arimoto A."/>
            <person name="Ishii H."/>
            <person name="Satoh N."/>
            <person name="Nishiyama T."/>
            <person name="Hasebe M."/>
            <person name="Maruyama T."/>
            <person name="Minagawa J."/>
            <person name="Obokata J."/>
            <person name="Shigenobu S."/>
        </authorList>
    </citation>
    <scope>NUCLEOTIDE SEQUENCE [LARGE SCALE GENOMIC DNA]</scope>
</reference>
<name>A0AAV4I4E1_9GAST</name>
<dbReference type="Gene3D" id="3.60.10.10">
    <property type="entry name" value="Endonuclease/exonuclease/phosphatase"/>
    <property type="match status" value="1"/>
</dbReference>
<dbReference type="PANTHER" id="PTHR23227">
    <property type="entry name" value="BUCENTAUR RELATED"/>
    <property type="match status" value="1"/>
</dbReference>
<dbReference type="SUPFAM" id="SSF56219">
    <property type="entry name" value="DNase I-like"/>
    <property type="match status" value="1"/>
</dbReference>
<comment type="caution">
    <text evidence="1">The sequence shown here is derived from an EMBL/GenBank/DDBJ whole genome shotgun (WGS) entry which is preliminary data.</text>
</comment>
<dbReference type="InterPro" id="IPR036691">
    <property type="entry name" value="Endo/exonu/phosph_ase_sf"/>
</dbReference>
<organism evidence="1 2">
    <name type="scientific">Elysia marginata</name>
    <dbReference type="NCBI Taxonomy" id="1093978"/>
    <lineage>
        <taxon>Eukaryota</taxon>
        <taxon>Metazoa</taxon>
        <taxon>Spiralia</taxon>
        <taxon>Lophotrochozoa</taxon>
        <taxon>Mollusca</taxon>
        <taxon>Gastropoda</taxon>
        <taxon>Heterobranchia</taxon>
        <taxon>Euthyneura</taxon>
        <taxon>Panpulmonata</taxon>
        <taxon>Sacoglossa</taxon>
        <taxon>Placobranchoidea</taxon>
        <taxon>Plakobranchidae</taxon>
        <taxon>Elysia</taxon>
    </lineage>
</organism>
<dbReference type="InterPro" id="IPR027124">
    <property type="entry name" value="Swc5/CFDP1/2"/>
</dbReference>
<sequence>MGDFNAKVGEGRIDNIVGPYGLGDSNERGERLVDWCREKDMLVANTWFPIHPRRRWTWSSPGDRSRNQIDSILVKRRLRNSVQYAKAMPGGDCGSDHNPVVCQIKLKLKAFKKAKRSPRYQFEALKKDEIRERYNVLVKNKFETLVAVTTAEEKWNQLKDCIQEGIEEQVPKRARKEHKKMDYLRNLRLDGKVKTGQTLS</sequence>